<dbReference type="HOGENOM" id="CLU_020415_3_2_1"/>
<evidence type="ECO:0000256" key="1">
    <source>
        <dbReference type="ARBA" id="ARBA00004141"/>
    </source>
</evidence>
<keyword evidence="14" id="KW-1185">Reference proteome</keyword>
<evidence type="ECO:0000256" key="9">
    <source>
        <dbReference type="ARBA" id="ARBA00023201"/>
    </source>
</evidence>
<evidence type="ECO:0000256" key="6">
    <source>
        <dbReference type="ARBA" id="ARBA00023053"/>
    </source>
</evidence>
<dbReference type="GeneID" id="20237125"/>
<accession>V4AYW2</accession>
<keyword evidence="8 12" id="KW-0472">Membrane</keyword>
<dbReference type="PANTHER" id="PTHR11690:SF300">
    <property type="entry name" value="PICKPOCKET PROTEIN 19"/>
    <property type="match status" value="1"/>
</dbReference>
<keyword evidence="6" id="KW-0915">Sodium</keyword>
<protein>
    <submittedName>
        <fullName evidence="13">Uncharacterized protein</fullName>
    </submittedName>
</protein>
<dbReference type="Gene3D" id="1.10.287.770">
    <property type="entry name" value="YojJ-like"/>
    <property type="match status" value="1"/>
</dbReference>
<organism evidence="13 14">
    <name type="scientific">Lottia gigantea</name>
    <name type="common">Giant owl limpet</name>
    <dbReference type="NCBI Taxonomy" id="225164"/>
    <lineage>
        <taxon>Eukaryota</taxon>
        <taxon>Metazoa</taxon>
        <taxon>Spiralia</taxon>
        <taxon>Lophotrochozoa</taxon>
        <taxon>Mollusca</taxon>
        <taxon>Gastropoda</taxon>
        <taxon>Patellogastropoda</taxon>
        <taxon>Lottioidea</taxon>
        <taxon>Lottiidae</taxon>
        <taxon>Lottia</taxon>
    </lineage>
</organism>
<dbReference type="KEGG" id="lgi:LOTGIDRAFT_156829"/>
<evidence type="ECO:0000256" key="2">
    <source>
        <dbReference type="ARBA" id="ARBA00022448"/>
    </source>
</evidence>
<keyword evidence="2 11" id="KW-0813">Transport</keyword>
<evidence type="ECO:0000256" key="10">
    <source>
        <dbReference type="ARBA" id="ARBA00023303"/>
    </source>
</evidence>
<keyword evidence="7 11" id="KW-0406">Ion transport</keyword>
<evidence type="ECO:0000256" key="3">
    <source>
        <dbReference type="ARBA" id="ARBA00022461"/>
    </source>
</evidence>
<evidence type="ECO:0000256" key="4">
    <source>
        <dbReference type="ARBA" id="ARBA00022692"/>
    </source>
</evidence>
<keyword evidence="10 11" id="KW-0407">Ion channel</keyword>
<reference evidence="13 14" key="1">
    <citation type="journal article" date="2013" name="Nature">
        <title>Insights into bilaterian evolution from three spiralian genomes.</title>
        <authorList>
            <person name="Simakov O."/>
            <person name="Marletaz F."/>
            <person name="Cho S.J."/>
            <person name="Edsinger-Gonzales E."/>
            <person name="Havlak P."/>
            <person name="Hellsten U."/>
            <person name="Kuo D.H."/>
            <person name="Larsson T."/>
            <person name="Lv J."/>
            <person name="Arendt D."/>
            <person name="Savage R."/>
            <person name="Osoegawa K."/>
            <person name="de Jong P."/>
            <person name="Grimwood J."/>
            <person name="Chapman J.A."/>
            <person name="Shapiro H."/>
            <person name="Aerts A."/>
            <person name="Otillar R.P."/>
            <person name="Terry A.Y."/>
            <person name="Boore J.L."/>
            <person name="Grigoriev I.V."/>
            <person name="Lindberg D.R."/>
            <person name="Seaver E.C."/>
            <person name="Weisblat D.A."/>
            <person name="Putnam N.H."/>
            <person name="Rokhsar D.S."/>
        </authorList>
    </citation>
    <scope>NUCLEOTIDE SEQUENCE [LARGE SCALE GENOMIC DNA]</scope>
</reference>
<comment type="subcellular location">
    <subcellularLocation>
        <location evidence="1">Membrane</location>
        <topology evidence="1">Multi-pass membrane protein</topology>
    </subcellularLocation>
</comment>
<dbReference type="OMA" id="TICNKNM"/>
<dbReference type="GO" id="GO:0005886">
    <property type="term" value="C:plasma membrane"/>
    <property type="evidence" value="ECO:0007669"/>
    <property type="project" value="TreeGrafter"/>
</dbReference>
<evidence type="ECO:0000256" key="11">
    <source>
        <dbReference type="RuleBase" id="RU000679"/>
    </source>
</evidence>
<dbReference type="CTD" id="20237125"/>
<dbReference type="Proteomes" id="UP000030746">
    <property type="component" value="Unassembled WGS sequence"/>
</dbReference>
<sequence length="447" mass="51013">MKPVLKEFMSETTCHGWKYVGDNKSSIYIRMIWLAVVLALLGGLSYTLIKTYVSYKEHRFLTVTRTERREEIPFPGITLCNRGMYSNSSGFITEEIAEYIMKSAQNGYDWSTPDSKKIANVSIAQFLEATAFDWQKMINYLMIGYNPIQTSTLETIDTEEGRCLIINGPQYVSTNGRLKLQQMGSDRGLTLSLVTFQDNYVPTVAMDAGFELFLHEPYETIKIRSGGILLSPGTNNLISLRPVEYKLLPYPYKSHGKDHCLEENNERFEHIKKLYGYKEYSRDSCLRDCTANATVHECGCKTLLETVKNVVRAEKKELCDCPWPCRQITYETKLSNTLFPSVTGVNYINKLYNTSLTVESARNNLLQVKIFFKDMFYTEIKHVPEFDFDSIFGRVGGQMGLFLGASLVSAFELLVYMVKFIWNGVEGHRANTKKTNIQPLSEKSIPG</sequence>
<dbReference type="Pfam" id="PF00858">
    <property type="entry name" value="ASC"/>
    <property type="match status" value="1"/>
</dbReference>
<dbReference type="EMBL" id="KB200129">
    <property type="protein sequence ID" value="ESP02878.1"/>
    <property type="molecule type" value="Genomic_DNA"/>
</dbReference>
<dbReference type="InterPro" id="IPR001873">
    <property type="entry name" value="ENaC"/>
</dbReference>
<proteinExistence type="inferred from homology"/>
<feature type="transmembrane region" description="Helical" evidence="12">
    <location>
        <begin position="401"/>
        <end position="422"/>
    </location>
</feature>
<evidence type="ECO:0000313" key="14">
    <source>
        <dbReference type="Proteomes" id="UP000030746"/>
    </source>
</evidence>
<evidence type="ECO:0000256" key="7">
    <source>
        <dbReference type="ARBA" id="ARBA00023065"/>
    </source>
</evidence>
<dbReference type="GO" id="GO:0015280">
    <property type="term" value="F:ligand-gated sodium channel activity"/>
    <property type="evidence" value="ECO:0007669"/>
    <property type="project" value="TreeGrafter"/>
</dbReference>
<gene>
    <name evidence="13" type="ORF">LOTGIDRAFT_156829</name>
</gene>
<dbReference type="PRINTS" id="PR01078">
    <property type="entry name" value="AMINACHANNEL"/>
</dbReference>
<keyword evidence="5 12" id="KW-1133">Transmembrane helix</keyword>
<dbReference type="RefSeq" id="XP_009046348.1">
    <property type="nucleotide sequence ID" value="XM_009048100.1"/>
</dbReference>
<name>V4AYW2_LOTGI</name>
<dbReference type="Gene3D" id="2.60.470.10">
    <property type="entry name" value="Acid-sensing ion channels like domains"/>
    <property type="match status" value="1"/>
</dbReference>
<dbReference type="AlphaFoldDB" id="V4AYW2"/>
<feature type="transmembrane region" description="Helical" evidence="12">
    <location>
        <begin position="27"/>
        <end position="49"/>
    </location>
</feature>
<keyword evidence="3 11" id="KW-0894">Sodium channel</keyword>
<dbReference type="PANTHER" id="PTHR11690">
    <property type="entry name" value="AMILORIDE-SENSITIVE SODIUM CHANNEL-RELATED"/>
    <property type="match status" value="1"/>
</dbReference>
<evidence type="ECO:0000313" key="13">
    <source>
        <dbReference type="EMBL" id="ESP02878.1"/>
    </source>
</evidence>
<evidence type="ECO:0000256" key="12">
    <source>
        <dbReference type="SAM" id="Phobius"/>
    </source>
</evidence>
<evidence type="ECO:0000256" key="8">
    <source>
        <dbReference type="ARBA" id="ARBA00023136"/>
    </source>
</evidence>
<dbReference type="OrthoDB" id="6158258at2759"/>
<keyword evidence="9 11" id="KW-0739">Sodium transport</keyword>
<comment type="similarity">
    <text evidence="11">Belongs to the amiloride-sensitive sodium channel (TC 1.A.6) family.</text>
</comment>
<keyword evidence="4 11" id="KW-0812">Transmembrane</keyword>
<evidence type="ECO:0000256" key="5">
    <source>
        <dbReference type="ARBA" id="ARBA00022989"/>
    </source>
</evidence>